<comment type="caution">
    <text evidence="1">The sequence shown here is derived from an EMBL/GenBank/DDBJ whole genome shotgun (WGS) entry which is preliminary data.</text>
</comment>
<gene>
    <name evidence="1" type="ORF">AC527_14145</name>
</gene>
<sequence length="79" mass="8877">MAAINIPDIYGRLHLVNFDNVNFIEISDKEENGDLIIHFTNHAKQSVSAGPDRNGAIDVYQRICTAICRQIPVTPGLWR</sequence>
<protein>
    <submittedName>
        <fullName evidence="1">Uncharacterized protein</fullName>
    </submittedName>
</protein>
<dbReference type="EMBL" id="AACWFO010000005">
    <property type="protein sequence ID" value="EAM8418385.1"/>
    <property type="molecule type" value="Genomic_DNA"/>
</dbReference>
<organism evidence="1">
    <name type="scientific">Salmonella enterica</name>
    <name type="common">Salmonella choleraesuis</name>
    <dbReference type="NCBI Taxonomy" id="28901"/>
    <lineage>
        <taxon>Bacteria</taxon>
        <taxon>Pseudomonadati</taxon>
        <taxon>Pseudomonadota</taxon>
        <taxon>Gammaproteobacteria</taxon>
        <taxon>Enterobacterales</taxon>
        <taxon>Enterobacteriaceae</taxon>
        <taxon>Salmonella</taxon>
    </lineage>
</organism>
<name>A0A5T2WHX2_SALER</name>
<accession>A0A5T2WHX2</accession>
<reference evidence="1" key="1">
    <citation type="submission" date="2018-08" db="EMBL/GenBank/DDBJ databases">
        <authorList>
            <consortium name="GenomeTrakr network: Whole genome sequencing for foodborne pathogen traceback"/>
        </authorList>
    </citation>
    <scope>NUCLEOTIDE SEQUENCE</scope>
    <source>
        <strain evidence="1">FDA00009177</strain>
    </source>
</reference>
<dbReference type="AlphaFoldDB" id="A0A5T2WHX2"/>
<proteinExistence type="predicted"/>
<evidence type="ECO:0000313" key="1">
    <source>
        <dbReference type="EMBL" id="EAM8418385.1"/>
    </source>
</evidence>